<dbReference type="InterPro" id="IPR027417">
    <property type="entry name" value="P-loop_NTPase"/>
</dbReference>
<comment type="caution">
    <text evidence="1">The sequence shown here is derived from an EMBL/GenBank/DDBJ whole genome shotgun (WGS) entry which is preliminary data.</text>
</comment>
<accession>A0A3M2L259</accession>
<proteinExistence type="predicted"/>
<keyword evidence="2" id="KW-1185">Reference proteome</keyword>
<dbReference type="PANTHER" id="PTHR43883">
    <property type="entry name" value="SLR0207 PROTEIN"/>
    <property type="match status" value="1"/>
</dbReference>
<dbReference type="OrthoDB" id="9810277at2"/>
<dbReference type="PANTHER" id="PTHR43883:SF1">
    <property type="entry name" value="GLUCONOKINASE"/>
    <property type="match status" value="1"/>
</dbReference>
<evidence type="ECO:0000313" key="1">
    <source>
        <dbReference type="EMBL" id="RMI31484.1"/>
    </source>
</evidence>
<name>A0A3M2L259_9NOCA</name>
<dbReference type="Gene3D" id="3.40.50.300">
    <property type="entry name" value="P-loop containing nucleotide triphosphate hydrolases"/>
    <property type="match status" value="1"/>
</dbReference>
<evidence type="ECO:0008006" key="3">
    <source>
        <dbReference type="Google" id="ProtNLM"/>
    </source>
</evidence>
<dbReference type="EMBL" id="RFFH01000007">
    <property type="protein sequence ID" value="RMI31484.1"/>
    <property type="molecule type" value="Genomic_DNA"/>
</dbReference>
<dbReference type="SUPFAM" id="SSF52540">
    <property type="entry name" value="P-loop containing nucleoside triphosphate hydrolases"/>
    <property type="match status" value="1"/>
</dbReference>
<dbReference type="InterPro" id="IPR011009">
    <property type="entry name" value="Kinase-like_dom_sf"/>
</dbReference>
<protein>
    <recommendedName>
        <fullName evidence="3">Gluconate kinase</fullName>
    </recommendedName>
</protein>
<sequence length="492" mass="53471">MPNPPADLRRDEAEPFAELHETHTGVVVLYGDRAYKTKRPVVTDFLDFGTVERRRLALSRELELNRRLAPDVYLGVGSLDQPGGDAEPVLVMRRLPEHARLTRQLADPAAAGSMLTRLVHRLTDFHDHADRNRAVNAAATVAAVRARWQSVLAGLTDPPLGAAEVAVVRRLAERYLDGREALFDQRIATGRIVDGHGDLRADDIFVLPDGFRIIDCLEFDDGLRYVDRVDDIAFLVMDLEFHGAPWVAVHVLERYLTCAGDPAPMSLCHHYIAYRALVRAKVQCVRHGQGDPDAEPNARRHLDICRRHLESGAVRVGIVGGLPGTGTSTVAAGLAAGTGAVLLSSDRVRAELRATGVITGDSGEFGAGAYAASAVDRVYAELADRAHEHLVHGRSVVLDATWTAAHHREQILRLAARTSAVPIELCCRAPQVVSQARITERRAGVSEATPEIADALAAQADPWPAARSLDTTEPPSMTVARALAEWGVADCW</sequence>
<dbReference type="SUPFAM" id="SSF56112">
    <property type="entry name" value="Protein kinase-like (PK-like)"/>
    <property type="match status" value="1"/>
</dbReference>
<gene>
    <name evidence="1" type="ORF">EBN03_18185</name>
</gene>
<dbReference type="InterPro" id="IPR052732">
    <property type="entry name" value="Cell-binding_unc_protein"/>
</dbReference>
<dbReference type="Proteomes" id="UP000279275">
    <property type="component" value="Unassembled WGS sequence"/>
</dbReference>
<organism evidence="1 2">
    <name type="scientific">Nocardia stercoris</name>
    <dbReference type="NCBI Taxonomy" id="2483361"/>
    <lineage>
        <taxon>Bacteria</taxon>
        <taxon>Bacillati</taxon>
        <taxon>Actinomycetota</taxon>
        <taxon>Actinomycetes</taxon>
        <taxon>Mycobacteriales</taxon>
        <taxon>Nocardiaceae</taxon>
        <taxon>Nocardia</taxon>
    </lineage>
</organism>
<dbReference type="AlphaFoldDB" id="A0A3M2L259"/>
<evidence type="ECO:0000313" key="2">
    <source>
        <dbReference type="Proteomes" id="UP000279275"/>
    </source>
</evidence>
<dbReference type="Pfam" id="PF13671">
    <property type="entry name" value="AAA_33"/>
    <property type="match status" value="1"/>
</dbReference>
<reference evidence="1 2" key="1">
    <citation type="submission" date="2018-10" db="EMBL/GenBank/DDBJ databases">
        <title>Isolation from cow dung.</title>
        <authorList>
            <person name="Ling L."/>
        </authorList>
    </citation>
    <scope>NUCLEOTIDE SEQUENCE [LARGE SCALE GENOMIC DNA]</scope>
    <source>
        <strain evidence="1 2">NEAU-LL90</strain>
    </source>
</reference>